<organism evidence="1 2">
    <name type="scientific">Dryococelus australis</name>
    <dbReference type="NCBI Taxonomy" id="614101"/>
    <lineage>
        <taxon>Eukaryota</taxon>
        <taxon>Metazoa</taxon>
        <taxon>Ecdysozoa</taxon>
        <taxon>Arthropoda</taxon>
        <taxon>Hexapoda</taxon>
        <taxon>Insecta</taxon>
        <taxon>Pterygota</taxon>
        <taxon>Neoptera</taxon>
        <taxon>Polyneoptera</taxon>
        <taxon>Phasmatodea</taxon>
        <taxon>Verophasmatodea</taxon>
        <taxon>Anareolatae</taxon>
        <taxon>Phasmatidae</taxon>
        <taxon>Eurycanthinae</taxon>
        <taxon>Dryococelus</taxon>
    </lineage>
</organism>
<dbReference type="SUPFAM" id="SSF50729">
    <property type="entry name" value="PH domain-like"/>
    <property type="match status" value="1"/>
</dbReference>
<dbReference type="Proteomes" id="UP001159363">
    <property type="component" value="Chromosome 6"/>
</dbReference>
<accession>A0ABQ9H6R0</accession>
<proteinExistence type="predicted"/>
<comment type="caution">
    <text evidence="1">The sequence shown here is derived from an EMBL/GenBank/DDBJ whole genome shotgun (WGS) entry which is preliminary data.</text>
</comment>
<evidence type="ECO:0000313" key="1">
    <source>
        <dbReference type="EMBL" id="KAJ8879925.1"/>
    </source>
</evidence>
<protein>
    <recommendedName>
        <fullName evidence="3">PH domain-containing protein</fullName>
    </recommendedName>
</protein>
<keyword evidence="2" id="KW-1185">Reference proteome</keyword>
<dbReference type="Gene3D" id="2.30.29.30">
    <property type="entry name" value="Pleckstrin-homology domain (PH domain)/Phosphotyrosine-binding domain (PTB)"/>
    <property type="match status" value="1"/>
</dbReference>
<evidence type="ECO:0000313" key="2">
    <source>
        <dbReference type="Proteomes" id="UP001159363"/>
    </source>
</evidence>
<dbReference type="InterPro" id="IPR011993">
    <property type="entry name" value="PH-like_dom_sf"/>
</dbReference>
<reference evidence="1 2" key="1">
    <citation type="submission" date="2023-02" db="EMBL/GenBank/DDBJ databases">
        <title>LHISI_Scaffold_Assembly.</title>
        <authorList>
            <person name="Stuart O.P."/>
            <person name="Cleave R."/>
            <person name="Magrath M.J.L."/>
            <person name="Mikheyev A.S."/>
        </authorList>
    </citation>
    <scope>NUCLEOTIDE SEQUENCE [LARGE SCALE GENOMIC DNA]</scope>
    <source>
        <strain evidence="1">Daus_M_001</strain>
        <tissue evidence="1">Leg muscle</tissue>
    </source>
</reference>
<dbReference type="EMBL" id="JARBHB010000007">
    <property type="protein sequence ID" value="KAJ8879925.1"/>
    <property type="molecule type" value="Genomic_DNA"/>
</dbReference>
<evidence type="ECO:0008006" key="3">
    <source>
        <dbReference type="Google" id="ProtNLM"/>
    </source>
</evidence>
<name>A0ABQ9H6R0_9NEOP</name>
<gene>
    <name evidence="1" type="ORF">PR048_020546</name>
</gene>
<sequence length="177" mass="20293">MCATRVDVDILRNRIVVDCKTIRNTPGIHQHIRSPCNSGLMHPHEFDECRFDVSVNDCVWYLRGETPEEKQRWVEILESYKASFAPDFNGVLLLTCNETLWTCTVHSSKNGSSSQRFYYSSAHRDYASKAQSSTVCPLDGYTCMLRRLFISKLVCDFTVSKKLCDRHPSSPVNYPSQ</sequence>